<evidence type="ECO:0000313" key="7">
    <source>
        <dbReference type="Proteomes" id="UP000218209"/>
    </source>
</evidence>
<feature type="compositionally biased region" description="Gly residues" evidence="4">
    <location>
        <begin position="95"/>
        <end position="108"/>
    </location>
</feature>
<organism evidence="6 7">
    <name type="scientific">Porphyra umbilicalis</name>
    <name type="common">Purple laver</name>
    <name type="synonym">Red alga</name>
    <dbReference type="NCBI Taxonomy" id="2786"/>
    <lineage>
        <taxon>Eukaryota</taxon>
        <taxon>Rhodophyta</taxon>
        <taxon>Bangiophyceae</taxon>
        <taxon>Bangiales</taxon>
        <taxon>Bangiaceae</taxon>
        <taxon>Porphyra</taxon>
    </lineage>
</organism>
<dbReference type="InterPro" id="IPR050082">
    <property type="entry name" value="RNA_methyltr_RlmE"/>
</dbReference>
<dbReference type="AlphaFoldDB" id="A0A1X6NST0"/>
<feature type="domain" description="Ribosomal RNA methyltransferase FtsJ" evidence="5">
    <location>
        <begin position="21"/>
        <end position="60"/>
    </location>
</feature>
<evidence type="ECO:0000256" key="1">
    <source>
        <dbReference type="ARBA" id="ARBA00022603"/>
    </source>
</evidence>
<protein>
    <recommendedName>
        <fullName evidence="5">Ribosomal RNA methyltransferase FtsJ domain-containing protein</fullName>
    </recommendedName>
</protein>
<dbReference type="GO" id="GO:0008175">
    <property type="term" value="F:tRNA methyltransferase activity"/>
    <property type="evidence" value="ECO:0007669"/>
    <property type="project" value="TreeGrafter"/>
</dbReference>
<dbReference type="EMBL" id="KV919119">
    <property type="protein sequence ID" value="OSX71648.1"/>
    <property type="molecule type" value="Genomic_DNA"/>
</dbReference>
<dbReference type="GO" id="GO:0005737">
    <property type="term" value="C:cytoplasm"/>
    <property type="evidence" value="ECO:0007669"/>
    <property type="project" value="TreeGrafter"/>
</dbReference>
<dbReference type="SUPFAM" id="SSF53335">
    <property type="entry name" value="S-adenosyl-L-methionine-dependent methyltransferases"/>
    <property type="match status" value="1"/>
</dbReference>
<keyword evidence="3" id="KW-0949">S-adenosyl-L-methionine</keyword>
<dbReference type="Gene3D" id="3.40.50.150">
    <property type="entry name" value="Vaccinia Virus protein VP39"/>
    <property type="match status" value="1"/>
</dbReference>
<dbReference type="Proteomes" id="UP000218209">
    <property type="component" value="Unassembled WGS sequence"/>
</dbReference>
<dbReference type="InterPro" id="IPR029063">
    <property type="entry name" value="SAM-dependent_MTases_sf"/>
</dbReference>
<evidence type="ECO:0000313" key="6">
    <source>
        <dbReference type="EMBL" id="OSX71648.1"/>
    </source>
</evidence>
<reference evidence="6 7" key="1">
    <citation type="submission" date="2017-03" db="EMBL/GenBank/DDBJ databases">
        <title>WGS assembly of Porphyra umbilicalis.</title>
        <authorList>
            <person name="Brawley S.H."/>
            <person name="Blouin N.A."/>
            <person name="Ficko-Blean E."/>
            <person name="Wheeler G.L."/>
            <person name="Lohr M."/>
            <person name="Goodson H.V."/>
            <person name="Jenkins J.W."/>
            <person name="Blaby-Haas C.E."/>
            <person name="Helliwell K.E."/>
            <person name="Chan C."/>
            <person name="Marriage T."/>
            <person name="Bhattacharya D."/>
            <person name="Klein A.S."/>
            <person name="Badis Y."/>
            <person name="Brodie J."/>
            <person name="Cao Y."/>
            <person name="Collen J."/>
            <person name="Dittami S.M."/>
            <person name="Gachon C.M."/>
            <person name="Green B.R."/>
            <person name="Karpowicz S."/>
            <person name="Kim J.W."/>
            <person name="Kudahl U."/>
            <person name="Lin S."/>
            <person name="Michel G."/>
            <person name="Mittag M."/>
            <person name="Olson B.J."/>
            <person name="Pangilinan J."/>
            <person name="Peng Y."/>
            <person name="Qiu H."/>
            <person name="Shu S."/>
            <person name="Singer J.T."/>
            <person name="Smith A.G."/>
            <person name="Sprecher B.N."/>
            <person name="Wagner V."/>
            <person name="Wang W."/>
            <person name="Wang Z.-Y."/>
            <person name="Yan J."/>
            <person name="Yarish C."/>
            <person name="Zoeuner-Riek S."/>
            <person name="Zhuang Y."/>
            <person name="Zou Y."/>
            <person name="Lindquist E.A."/>
            <person name="Grimwood J."/>
            <person name="Barry K."/>
            <person name="Rokhsar D.S."/>
            <person name="Schmutz J."/>
            <person name="Stiller J.W."/>
            <person name="Grossman A.R."/>
            <person name="Prochnik S.E."/>
        </authorList>
    </citation>
    <scope>NUCLEOTIDE SEQUENCE [LARGE SCALE GENOMIC DNA]</scope>
    <source>
        <strain evidence="6">4086291</strain>
    </source>
</reference>
<dbReference type="PANTHER" id="PTHR10920:SF12">
    <property type="entry name" value="TRNA (CYTIDINE(32)_GUANOSINE(34)-2'-O)-METHYLTRANSFERASE-RELATED"/>
    <property type="match status" value="1"/>
</dbReference>
<evidence type="ECO:0000256" key="4">
    <source>
        <dbReference type="SAM" id="MobiDB-lite"/>
    </source>
</evidence>
<feature type="domain" description="Ribosomal RNA methyltransferase FtsJ" evidence="5">
    <location>
        <begin position="61"/>
        <end position="218"/>
    </location>
</feature>
<dbReference type="GO" id="GO:0030488">
    <property type="term" value="P:tRNA methylation"/>
    <property type="evidence" value="ECO:0007669"/>
    <property type="project" value="TreeGrafter"/>
</dbReference>
<dbReference type="InterPro" id="IPR002877">
    <property type="entry name" value="RNA_MeTrfase_FtsJ_dom"/>
</dbReference>
<feature type="region of interest" description="Disordered" evidence="4">
    <location>
        <begin position="95"/>
        <end position="123"/>
    </location>
</feature>
<dbReference type="InterPro" id="IPR015507">
    <property type="entry name" value="rRNA-MeTfrase_E"/>
</dbReference>
<gene>
    <name evidence="6" type="ORF">BU14_0516s0003</name>
</gene>
<keyword evidence="1" id="KW-0489">Methyltransferase</keyword>
<evidence type="ECO:0000256" key="2">
    <source>
        <dbReference type="ARBA" id="ARBA00022679"/>
    </source>
</evidence>
<proteinExistence type="inferred from homology"/>
<dbReference type="HAMAP" id="MF_01547">
    <property type="entry name" value="RNA_methyltr_E"/>
    <property type="match status" value="1"/>
</dbReference>
<name>A0A1X6NST0_PORUM</name>
<dbReference type="PANTHER" id="PTHR10920">
    <property type="entry name" value="RIBOSOMAL RNA METHYLTRANSFERASE"/>
    <property type="match status" value="1"/>
</dbReference>
<dbReference type="GO" id="GO:0002181">
    <property type="term" value="P:cytoplasmic translation"/>
    <property type="evidence" value="ECO:0007669"/>
    <property type="project" value="TreeGrafter"/>
</dbReference>
<sequence>MPPRSKAKRDIFYRQAKSDGYRARSAYKLLQLDEAYGLLGPAVTRVVDLCAAPGSWSQIAPIGGVTLLRGDITTPACLAAIRAALGSGGGGSVGGDSGGGGSVGGDGGDGGDRDGGTAAPDGDAAATADLVVSDGAPDVTGVHPADAYVQSALVLSALNVATAVLAPGGAFVAKVFAVGGAMEALTAQLGAFFDAVGVAKPRSSRATSAEAFVVGRGYRPPGGWVRRPLAATPGGGEGGGGVPSPVNAVVDPFVGWGDLDGGWGGEGGGGGGGGGGLCAG</sequence>
<accession>A0A1X6NST0</accession>
<evidence type="ECO:0000256" key="3">
    <source>
        <dbReference type="ARBA" id="ARBA00022691"/>
    </source>
</evidence>
<keyword evidence="7" id="KW-1185">Reference proteome</keyword>
<dbReference type="OrthoDB" id="1287559at2759"/>
<evidence type="ECO:0000259" key="5">
    <source>
        <dbReference type="Pfam" id="PF01728"/>
    </source>
</evidence>
<keyword evidence="2" id="KW-0808">Transferase</keyword>
<dbReference type="Pfam" id="PF01728">
    <property type="entry name" value="FtsJ"/>
    <property type="match status" value="2"/>
</dbReference>